<keyword evidence="2" id="KW-1185">Reference proteome</keyword>
<accession>A0AAN5C5T8</accession>
<feature type="non-terminal residue" evidence="1">
    <location>
        <position position="1"/>
    </location>
</feature>
<evidence type="ECO:0000313" key="2">
    <source>
        <dbReference type="Proteomes" id="UP001328107"/>
    </source>
</evidence>
<dbReference type="AlphaFoldDB" id="A0AAN5C5T8"/>
<feature type="non-terminal residue" evidence="1">
    <location>
        <position position="126"/>
    </location>
</feature>
<gene>
    <name evidence="1" type="ORF">PMAYCL1PPCAC_08778</name>
</gene>
<dbReference type="EMBL" id="BTRK01000002">
    <property type="protein sequence ID" value="GMR38583.1"/>
    <property type="molecule type" value="Genomic_DNA"/>
</dbReference>
<name>A0AAN5C5T8_9BILA</name>
<sequence length="126" mass="13873">VLLGERGPSLVEAAGNTAQNTCCAQQKEDVDERRLRIYNCKGYKAGGTSQESDRVEETVLGHVRYGGDAIGCSSAGEFDYELDEGWHGCHYSSLGGREMENVFEVHRIVEEHEVHCGKVAHSPQPH</sequence>
<evidence type="ECO:0000313" key="1">
    <source>
        <dbReference type="EMBL" id="GMR38583.1"/>
    </source>
</evidence>
<comment type="caution">
    <text evidence="1">The sequence shown here is derived from an EMBL/GenBank/DDBJ whole genome shotgun (WGS) entry which is preliminary data.</text>
</comment>
<organism evidence="1 2">
    <name type="scientific">Pristionchus mayeri</name>
    <dbReference type="NCBI Taxonomy" id="1317129"/>
    <lineage>
        <taxon>Eukaryota</taxon>
        <taxon>Metazoa</taxon>
        <taxon>Ecdysozoa</taxon>
        <taxon>Nematoda</taxon>
        <taxon>Chromadorea</taxon>
        <taxon>Rhabditida</taxon>
        <taxon>Rhabditina</taxon>
        <taxon>Diplogasteromorpha</taxon>
        <taxon>Diplogasteroidea</taxon>
        <taxon>Neodiplogasteridae</taxon>
        <taxon>Pristionchus</taxon>
    </lineage>
</organism>
<dbReference type="Proteomes" id="UP001328107">
    <property type="component" value="Unassembled WGS sequence"/>
</dbReference>
<protein>
    <submittedName>
        <fullName evidence="1">Uncharacterized protein</fullName>
    </submittedName>
</protein>
<proteinExistence type="predicted"/>
<reference evidence="2" key="1">
    <citation type="submission" date="2022-10" db="EMBL/GenBank/DDBJ databases">
        <title>Genome assembly of Pristionchus species.</title>
        <authorList>
            <person name="Yoshida K."/>
            <person name="Sommer R.J."/>
        </authorList>
    </citation>
    <scope>NUCLEOTIDE SEQUENCE [LARGE SCALE GENOMIC DNA]</scope>
    <source>
        <strain evidence="2">RS5460</strain>
    </source>
</reference>